<dbReference type="Pfam" id="PF13558">
    <property type="entry name" value="SbcC_Walker_B"/>
    <property type="match status" value="1"/>
</dbReference>
<comment type="caution">
    <text evidence="6">The sequence shown here is derived from an EMBL/GenBank/DDBJ whole genome shotgun (WGS) entry which is preliminary data.</text>
</comment>
<evidence type="ECO:0000313" key="7">
    <source>
        <dbReference type="Proteomes" id="UP000650628"/>
    </source>
</evidence>
<dbReference type="EMBL" id="BOOO01000019">
    <property type="protein sequence ID" value="GII30431.1"/>
    <property type="molecule type" value="Genomic_DNA"/>
</dbReference>
<organism evidence="6 7">
    <name type="scientific">Planotetraspora mira</name>
    <dbReference type="NCBI Taxonomy" id="58121"/>
    <lineage>
        <taxon>Bacteria</taxon>
        <taxon>Bacillati</taxon>
        <taxon>Actinomycetota</taxon>
        <taxon>Actinomycetes</taxon>
        <taxon>Streptosporangiales</taxon>
        <taxon>Streptosporangiaceae</taxon>
        <taxon>Planotetraspora</taxon>
    </lineage>
</organism>
<dbReference type="InterPro" id="IPR038729">
    <property type="entry name" value="Rad50/SbcC_AAA"/>
</dbReference>
<comment type="subunit">
    <text evidence="2">Heterodimer of SbcC and SbcD.</text>
</comment>
<keyword evidence="7" id="KW-1185">Reference proteome</keyword>
<name>A0A8J3TQN4_9ACTN</name>
<proteinExistence type="inferred from homology"/>
<feature type="coiled-coil region" evidence="4">
    <location>
        <begin position="612"/>
        <end position="639"/>
    </location>
</feature>
<evidence type="ECO:0000256" key="1">
    <source>
        <dbReference type="ARBA" id="ARBA00006930"/>
    </source>
</evidence>
<dbReference type="Proteomes" id="UP000650628">
    <property type="component" value="Unassembled WGS sequence"/>
</dbReference>
<evidence type="ECO:0000256" key="2">
    <source>
        <dbReference type="ARBA" id="ARBA00011322"/>
    </source>
</evidence>
<evidence type="ECO:0000256" key="4">
    <source>
        <dbReference type="SAM" id="Coils"/>
    </source>
</evidence>
<protein>
    <recommendedName>
        <fullName evidence="3">Nuclease SbcCD subunit C</fullName>
    </recommendedName>
</protein>
<feature type="domain" description="Rad50/SbcC-type AAA" evidence="5">
    <location>
        <begin position="5"/>
        <end position="200"/>
    </location>
</feature>
<dbReference type="Pfam" id="PF13476">
    <property type="entry name" value="AAA_23"/>
    <property type="match status" value="1"/>
</dbReference>
<sequence>MRPLRLHLDNFGSFREAVTVDFADVDYFALVGPTGAGKSTIIDAICFALYGTVPRWGKENVIAHALSPSAVYGKVVLVFESSGRRHAVARSLRRDAKGTVHTKEARLDELDPGVPSTAELAEIMDAVVRPVAEGEAVSDEVQKITGLEYKFFTQCVVLPQGKFAEFLHARPRERQDLLVQLLDAEVYERIQKRAGREEDLAKQAAEFARNELSGLSGAGEDDERAAARRLAALRALRDRIQGDLGTLRDQEESLQRKIRDRDAIAERLAALTGLRMPDDVPTLAGEQREAEKGIAALGIEIGRLEAEEQRADEELTALGDRAALAAALAALEEQARREADLAQAEAEAQEAQTALERLAGEAEQADAALAAAERGRDESRDAHAAAALAEKLVVGEPCPTCLSPVTDIPRHAALSDLHTAEQEVQVRKKRAAEVSSRHRQAENDAHHAAKQVQICGERLAESPQATGDRADLEERLVACQKAELRAAACRKSTREFRAKLAEAERRAGDLRNRADLSWRDLDAARDTVVAFGAPPLDRKDLGRAWAELLAWRGEVVVRERDALAVQDGEIDEGGRRLDGERAELLRRLAEHDVAVSGEVTPSAIGEFVTAAVTQAAAQLDRVRENRERARQLAEFAAAKEQEARVAHELALRLRADAFERWLCSEALELLVATASDTLRDLTDGQYELAVSPKSDIEVIDYGEAGMRRSARTLSGGETFQAALALALALSSQVAGLSAAAARSLDSIFLDEGFGTLDPATLDTVATTLERLATGGERMVGVVTHVPALADRVPVRFEITRDAKGSHLTKAAQ</sequence>
<dbReference type="GO" id="GO:0006302">
    <property type="term" value="P:double-strand break repair"/>
    <property type="evidence" value="ECO:0007669"/>
    <property type="project" value="InterPro"/>
</dbReference>
<dbReference type="InterPro" id="IPR027417">
    <property type="entry name" value="P-loop_NTPase"/>
</dbReference>
<feature type="coiled-coil region" evidence="4">
    <location>
        <begin position="294"/>
        <end position="375"/>
    </location>
</feature>
<evidence type="ECO:0000256" key="3">
    <source>
        <dbReference type="ARBA" id="ARBA00013368"/>
    </source>
</evidence>
<evidence type="ECO:0000259" key="5">
    <source>
        <dbReference type="Pfam" id="PF13476"/>
    </source>
</evidence>
<keyword evidence="4" id="KW-0175">Coiled coil</keyword>
<accession>A0A8J3TQN4</accession>
<gene>
    <name evidence="6" type="ORF">Pmi06nite_38730</name>
</gene>
<reference evidence="6 7" key="1">
    <citation type="submission" date="2021-01" db="EMBL/GenBank/DDBJ databases">
        <title>Whole genome shotgun sequence of Planotetraspora mira NBRC 15435.</title>
        <authorList>
            <person name="Komaki H."/>
            <person name="Tamura T."/>
        </authorList>
    </citation>
    <scope>NUCLEOTIDE SEQUENCE [LARGE SCALE GENOMIC DNA]</scope>
    <source>
        <strain evidence="6 7">NBRC 15435</strain>
    </source>
</reference>
<dbReference type="AlphaFoldDB" id="A0A8J3TQN4"/>
<dbReference type="GO" id="GO:0016887">
    <property type="term" value="F:ATP hydrolysis activity"/>
    <property type="evidence" value="ECO:0007669"/>
    <property type="project" value="InterPro"/>
</dbReference>
<dbReference type="PANTHER" id="PTHR32114">
    <property type="entry name" value="ABC TRANSPORTER ABCH.3"/>
    <property type="match status" value="1"/>
</dbReference>
<dbReference type="Gene3D" id="3.40.50.300">
    <property type="entry name" value="P-loop containing nucleotide triphosphate hydrolases"/>
    <property type="match status" value="2"/>
</dbReference>
<dbReference type="SUPFAM" id="SSF52540">
    <property type="entry name" value="P-loop containing nucleoside triphosphate hydrolases"/>
    <property type="match status" value="1"/>
</dbReference>
<dbReference type="PANTHER" id="PTHR32114:SF2">
    <property type="entry name" value="ABC TRANSPORTER ABCH.3"/>
    <property type="match status" value="1"/>
</dbReference>
<comment type="similarity">
    <text evidence="1">Belongs to the SMC family. SbcC subfamily.</text>
</comment>
<evidence type="ECO:0000313" key="6">
    <source>
        <dbReference type="EMBL" id="GII30431.1"/>
    </source>
</evidence>
<dbReference type="RefSeq" id="WP_203954392.1">
    <property type="nucleotide sequence ID" value="NZ_BOOO01000019.1"/>
</dbReference>